<proteinExistence type="predicted"/>
<gene>
    <name evidence="3" type="ORF">ElyMa_005032900</name>
</gene>
<comment type="caution">
    <text evidence="3">The sequence shown here is derived from an EMBL/GenBank/DDBJ whole genome shotgun (WGS) entry which is preliminary data.</text>
</comment>
<feature type="compositionally biased region" description="Polar residues" evidence="1">
    <location>
        <begin position="57"/>
        <end position="69"/>
    </location>
</feature>
<feature type="compositionally biased region" description="Acidic residues" evidence="1">
    <location>
        <begin position="98"/>
        <end position="107"/>
    </location>
</feature>
<reference evidence="3 4" key="1">
    <citation type="journal article" date="2021" name="Elife">
        <title>Chloroplast acquisition without the gene transfer in kleptoplastic sea slugs, Plakobranchus ocellatus.</title>
        <authorList>
            <person name="Maeda T."/>
            <person name="Takahashi S."/>
            <person name="Yoshida T."/>
            <person name="Shimamura S."/>
            <person name="Takaki Y."/>
            <person name="Nagai Y."/>
            <person name="Toyoda A."/>
            <person name="Suzuki Y."/>
            <person name="Arimoto A."/>
            <person name="Ishii H."/>
            <person name="Satoh N."/>
            <person name="Nishiyama T."/>
            <person name="Hasebe M."/>
            <person name="Maruyama T."/>
            <person name="Minagawa J."/>
            <person name="Obokata J."/>
            <person name="Shigenobu S."/>
        </authorList>
    </citation>
    <scope>NUCLEOTIDE SEQUENCE [LARGE SCALE GENOMIC DNA]</scope>
</reference>
<feature type="domain" description="HTH psq-type" evidence="2">
    <location>
        <begin position="3"/>
        <end position="55"/>
    </location>
</feature>
<dbReference type="InterPro" id="IPR009057">
    <property type="entry name" value="Homeodomain-like_sf"/>
</dbReference>
<evidence type="ECO:0000259" key="2">
    <source>
        <dbReference type="Pfam" id="PF04218"/>
    </source>
</evidence>
<dbReference type="Gene3D" id="1.10.10.60">
    <property type="entry name" value="Homeodomain-like"/>
    <property type="match status" value="1"/>
</dbReference>
<evidence type="ECO:0000256" key="1">
    <source>
        <dbReference type="SAM" id="MobiDB-lite"/>
    </source>
</evidence>
<dbReference type="AlphaFoldDB" id="A0AAV4JEP1"/>
<dbReference type="EMBL" id="BMAT01010068">
    <property type="protein sequence ID" value="GFS19467.1"/>
    <property type="molecule type" value="Genomic_DNA"/>
</dbReference>
<name>A0AAV4JEP1_9GAST</name>
<feature type="compositionally biased region" description="Polar residues" evidence="1">
    <location>
        <begin position="76"/>
        <end position="88"/>
    </location>
</feature>
<accession>A0AAV4JEP1</accession>
<organism evidence="3 4">
    <name type="scientific">Elysia marginata</name>
    <dbReference type="NCBI Taxonomy" id="1093978"/>
    <lineage>
        <taxon>Eukaryota</taxon>
        <taxon>Metazoa</taxon>
        <taxon>Spiralia</taxon>
        <taxon>Lophotrochozoa</taxon>
        <taxon>Mollusca</taxon>
        <taxon>Gastropoda</taxon>
        <taxon>Heterobranchia</taxon>
        <taxon>Euthyneura</taxon>
        <taxon>Panpulmonata</taxon>
        <taxon>Sacoglossa</taxon>
        <taxon>Placobranchoidea</taxon>
        <taxon>Plakobranchidae</taxon>
        <taxon>Elysia</taxon>
    </lineage>
</organism>
<dbReference type="InterPro" id="IPR007889">
    <property type="entry name" value="HTH_Psq"/>
</dbReference>
<dbReference type="SUPFAM" id="SSF46689">
    <property type="entry name" value="Homeodomain-like"/>
    <property type="match status" value="1"/>
</dbReference>
<evidence type="ECO:0000313" key="4">
    <source>
        <dbReference type="Proteomes" id="UP000762676"/>
    </source>
</evidence>
<sequence length="170" mass="19290">MAGRKLTILPLKRKIELIKAVESGKKEKVVADEFQIPSNSVSTIMKRKEHYRQQFYSGQVDVNKQQNLDQDVPTAPSASEEMNPSTTNSERENQTEQAADDEDDQGEEMPPVSDESVASAMETLSQYFMQRGISDKLLSKVKKTIEFQKVQSKKQTSLTSFFKRAPKNKQ</sequence>
<evidence type="ECO:0000313" key="3">
    <source>
        <dbReference type="EMBL" id="GFS19467.1"/>
    </source>
</evidence>
<protein>
    <submittedName>
        <fullName evidence="3">Tigger transposable element-derived protein 4</fullName>
    </submittedName>
</protein>
<dbReference type="GO" id="GO:0003677">
    <property type="term" value="F:DNA binding"/>
    <property type="evidence" value="ECO:0007669"/>
    <property type="project" value="InterPro"/>
</dbReference>
<keyword evidence="4" id="KW-1185">Reference proteome</keyword>
<dbReference type="Proteomes" id="UP000762676">
    <property type="component" value="Unassembled WGS sequence"/>
</dbReference>
<dbReference type="Pfam" id="PF04218">
    <property type="entry name" value="CENP-B_N"/>
    <property type="match status" value="1"/>
</dbReference>
<feature type="region of interest" description="Disordered" evidence="1">
    <location>
        <begin position="57"/>
        <end position="120"/>
    </location>
</feature>